<evidence type="ECO:0000259" key="7">
    <source>
        <dbReference type="SMART" id="SM01389"/>
    </source>
</evidence>
<comment type="similarity">
    <text evidence="2 6">Belongs to the SPT4 family.</text>
</comment>
<gene>
    <name evidence="8" type="ORF">CXG81DRAFT_23180</name>
</gene>
<name>A0A4P9XF74_9FUNG</name>
<dbReference type="Gene3D" id="3.30.40.210">
    <property type="match status" value="1"/>
</dbReference>
<dbReference type="Pfam" id="PF06093">
    <property type="entry name" value="Spt4"/>
    <property type="match status" value="1"/>
</dbReference>
<dbReference type="InterPro" id="IPR029040">
    <property type="entry name" value="RPABC4/Spt4"/>
</dbReference>
<dbReference type="STRING" id="1555241.A0A4P9XF74"/>
<dbReference type="PANTHER" id="PTHR12882:SF1">
    <property type="entry name" value="TRANSCRIPTION ELONGATION FACTOR SPT4"/>
    <property type="match status" value="1"/>
</dbReference>
<dbReference type="SUPFAM" id="SSF63393">
    <property type="entry name" value="RNA polymerase subunits"/>
    <property type="match status" value="1"/>
</dbReference>
<evidence type="ECO:0000256" key="5">
    <source>
        <dbReference type="ARBA" id="ARBA00023242"/>
    </source>
</evidence>
<protein>
    <recommendedName>
        <fullName evidence="3 6">Transcription elongation factor SPT4</fullName>
    </recommendedName>
</protein>
<keyword evidence="5 6" id="KW-0539">Nucleus</keyword>
<dbReference type="CDD" id="cd07973">
    <property type="entry name" value="Spt4"/>
    <property type="match status" value="1"/>
</dbReference>
<feature type="domain" description="Spt4/RpoE2 zinc finger" evidence="7">
    <location>
        <begin position="16"/>
        <end position="93"/>
    </location>
</feature>
<organism evidence="8 9">
    <name type="scientific">Caulochytrium protostelioides</name>
    <dbReference type="NCBI Taxonomy" id="1555241"/>
    <lineage>
        <taxon>Eukaryota</taxon>
        <taxon>Fungi</taxon>
        <taxon>Fungi incertae sedis</taxon>
        <taxon>Chytridiomycota</taxon>
        <taxon>Chytridiomycota incertae sedis</taxon>
        <taxon>Chytridiomycetes</taxon>
        <taxon>Caulochytriales</taxon>
        <taxon>Caulochytriaceae</taxon>
        <taxon>Caulochytrium</taxon>
    </lineage>
</organism>
<dbReference type="InterPro" id="IPR022800">
    <property type="entry name" value="Spt4/RpoE2_Znf"/>
</dbReference>
<dbReference type="Proteomes" id="UP000274922">
    <property type="component" value="Unassembled WGS sequence"/>
</dbReference>
<comment type="function">
    <text evidence="6">The SPT4-SPT5 complex mediates both activation and inhibition of transcription elongation, and plays a role in pre-mRNA processing. This complex seems to be important for the stability of the RNA polymerase II elongation machinery on the chromatin template but not for the inherent ability of this machinery to translocate down the gene.</text>
</comment>
<dbReference type="SMART" id="SM01389">
    <property type="entry name" value="Spt4"/>
    <property type="match status" value="1"/>
</dbReference>
<dbReference type="GO" id="GO:0006355">
    <property type="term" value="P:regulation of DNA-templated transcription"/>
    <property type="evidence" value="ECO:0007669"/>
    <property type="project" value="InterPro"/>
</dbReference>
<dbReference type="PIRSF" id="PIRSF025023">
    <property type="entry name" value="Spt4"/>
    <property type="match status" value="1"/>
</dbReference>
<comment type="subcellular location">
    <subcellularLocation>
        <location evidence="1 6">Nucleus</location>
    </subcellularLocation>
</comment>
<keyword evidence="9" id="KW-1185">Reference proteome</keyword>
<dbReference type="OrthoDB" id="248751at2759"/>
<evidence type="ECO:0000313" key="8">
    <source>
        <dbReference type="EMBL" id="RKP04226.1"/>
    </source>
</evidence>
<dbReference type="AlphaFoldDB" id="A0A4P9XF74"/>
<dbReference type="GO" id="GO:0008270">
    <property type="term" value="F:zinc ion binding"/>
    <property type="evidence" value="ECO:0007669"/>
    <property type="project" value="InterPro"/>
</dbReference>
<evidence type="ECO:0000256" key="6">
    <source>
        <dbReference type="PIRNR" id="PIRNR025023"/>
    </source>
</evidence>
<dbReference type="GO" id="GO:0140673">
    <property type="term" value="P:transcription elongation-coupled chromatin remodeling"/>
    <property type="evidence" value="ECO:0007669"/>
    <property type="project" value="InterPro"/>
</dbReference>
<dbReference type="EMBL" id="ML014112">
    <property type="protein sequence ID" value="RKP04226.1"/>
    <property type="molecule type" value="Genomic_DNA"/>
</dbReference>
<evidence type="ECO:0000256" key="2">
    <source>
        <dbReference type="ARBA" id="ARBA00010464"/>
    </source>
</evidence>
<accession>A0A4P9XF74</accession>
<evidence type="ECO:0000256" key="3">
    <source>
        <dbReference type="ARBA" id="ARBA00020182"/>
    </source>
</evidence>
<evidence type="ECO:0000256" key="1">
    <source>
        <dbReference type="ARBA" id="ARBA00004123"/>
    </source>
</evidence>
<dbReference type="InterPro" id="IPR038510">
    <property type="entry name" value="Spt4_sf"/>
</dbReference>
<sequence>MSASSIVPNETNKRKLRACLMCGLVKTTLAFRAQGCDNCEPLLNTRANSGRALECTSSQFDGVIAVTRPDKSWVARWQRVDQFQKGIYAIRVQGRLPLDVQDELHEQGITYRPRDGSAKD</sequence>
<dbReference type="GO" id="GO:0000993">
    <property type="term" value="F:RNA polymerase II complex binding"/>
    <property type="evidence" value="ECO:0007669"/>
    <property type="project" value="TreeGrafter"/>
</dbReference>
<dbReference type="GO" id="GO:0032044">
    <property type="term" value="C:DSIF complex"/>
    <property type="evidence" value="ECO:0007669"/>
    <property type="project" value="TreeGrafter"/>
</dbReference>
<keyword evidence="4 6" id="KW-0804">Transcription</keyword>
<evidence type="ECO:0000256" key="4">
    <source>
        <dbReference type="ARBA" id="ARBA00023163"/>
    </source>
</evidence>
<dbReference type="PANTHER" id="PTHR12882">
    <property type="entry name" value="SUPPRESSOR OF TY 4"/>
    <property type="match status" value="1"/>
</dbReference>
<proteinExistence type="inferred from homology"/>
<evidence type="ECO:0000313" key="9">
    <source>
        <dbReference type="Proteomes" id="UP000274922"/>
    </source>
</evidence>
<reference evidence="9" key="1">
    <citation type="journal article" date="2018" name="Nat. Microbiol.">
        <title>Leveraging single-cell genomics to expand the fungal tree of life.</title>
        <authorList>
            <person name="Ahrendt S.R."/>
            <person name="Quandt C.A."/>
            <person name="Ciobanu D."/>
            <person name="Clum A."/>
            <person name="Salamov A."/>
            <person name="Andreopoulos B."/>
            <person name="Cheng J.F."/>
            <person name="Woyke T."/>
            <person name="Pelin A."/>
            <person name="Henrissat B."/>
            <person name="Reynolds N.K."/>
            <person name="Benny G.L."/>
            <person name="Smith M.E."/>
            <person name="James T.Y."/>
            <person name="Grigoriev I.V."/>
        </authorList>
    </citation>
    <scope>NUCLEOTIDE SEQUENCE [LARGE SCALE GENOMIC DNA]</scope>
    <source>
        <strain evidence="9">ATCC 52028</strain>
    </source>
</reference>
<dbReference type="InterPro" id="IPR009287">
    <property type="entry name" value="Spt4"/>
</dbReference>